<protein>
    <submittedName>
        <fullName evidence="2">Uncharacterized protein</fullName>
    </submittedName>
</protein>
<evidence type="ECO:0000256" key="1">
    <source>
        <dbReference type="SAM" id="MobiDB-lite"/>
    </source>
</evidence>
<feature type="compositionally biased region" description="Low complexity" evidence="1">
    <location>
        <begin position="1"/>
        <end position="13"/>
    </location>
</feature>
<gene>
    <name evidence="2" type="ORF">OLEA9_A112395</name>
</gene>
<keyword evidence="3" id="KW-1185">Reference proteome</keyword>
<evidence type="ECO:0000313" key="3">
    <source>
        <dbReference type="Proteomes" id="UP000594638"/>
    </source>
</evidence>
<proteinExistence type="predicted"/>
<dbReference type="Gramene" id="OE9A112395T1">
    <property type="protein sequence ID" value="OE9A112395C1"/>
    <property type="gene ID" value="OE9A112395"/>
</dbReference>
<evidence type="ECO:0000313" key="2">
    <source>
        <dbReference type="EMBL" id="CAA3033119.1"/>
    </source>
</evidence>
<comment type="caution">
    <text evidence="2">The sequence shown here is derived from an EMBL/GenBank/DDBJ whole genome shotgun (WGS) entry which is preliminary data.</text>
</comment>
<dbReference type="Proteomes" id="UP000594638">
    <property type="component" value="Unassembled WGS sequence"/>
</dbReference>
<feature type="region of interest" description="Disordered" evidence="1">
    <location>
        <begin position="1"/>
        <end position="38"/>
    </location>
</feature>
<accession>A0A8S0VJJ3</accession>
<feature type="compositionally biased region" description="Polar residues" evidence="1">
    <location>
        <begin position="62"/>
        <end position="71"/>
    </location>
</feature>
<feature type="region of interest" description="Disordered" evidence="1">
    <location>
        <begin position="62"/>
        <end position="83"/>
    </location>
</feature>
<dbReference type="EMBL" id="CACTIH010009858">
    <property type="protein sequence ID" value="CAA3033119.1"/>
    <property type="molecule type" value="Genomic_DNA"/>
</dbReference>
<organism evidence="2 3">
    <name type="scientific">Olea europaea subsp. europaea</name>
    <dbReference type="NCBI Taxonomy" id="158383"/>
    <lineage>
        <taxon>Eukaryota</taxon>
        <taxon>Viridiplantae</taxon>
        <taxon>Streptophyta</taxon>
        <taxon>Embryophyta</taxon>
        <taxon>Tracheophyta</taxon>
        <taxon>Spermatophyta</taxon>
        <taxon>Magnoliopsida</taxon>
        <taxon>eudicotyledons</taxon>
        <taxon>Gunneridae</taxon>
        <taxon>Pentapetalae</taxon>
        <taxon>asterids</taxon>
        <taxon>lamiids</taxon>
        <taxon>Lamiales</taxon>
        <taxon>Oleaceae</taxon>
        <taxon>Oleeae</taxon>
        <taxon>Olea</taxon>
    </lineage>
</organism>
<dbReference type="OrthoDB" id="10544959at2759"/>
<sequence length="83" mass="8325">MLIVCGSAGSDSGSDSEKHGSGFPGFSSHPKGIDATSLTGSTTGLIGRGIGFQSFLGVPGFSSQTNGTEIGSVSLPVRTLKRH</sequence>
<reference evidence="2 3" key="1">
    <citation type="submission" date="2019-12" db="EMBL/GenBank/DDBJ databases">
        <authorList>
            <person name="Alioto T."/>
            <person name="Alioto T."/>
            <person name="Gomez Garrido J."/>
        </authorList>
    </citation>
    <scope>NUCLEOTIDE SEQUENCE [LARGE SCALE GENOMIC DNA]</scope>
</reference>
<name>A0A8S0VJJ3_OLEEU</name>
<dbReference type="AlphaFoldDB" id="A0A8S0VJJ3"/>